<accession>A0A397GYS5</accession>
<dbReference type="OrthoDB" id="2372604at2759"/>
<dbReference type="EMBL" id="PQFF01000377">
    <property type="protein sequence ID" value="RHZ54546.1"/>
    <property type="molecule type" value="Genomic_DNA"/>
</dbReference>
<evidence type="ECO:0000313" key="1">
    <source>
        <dbReference type="EMBL" id="RHZ54546.1"/>
    </source>
</evidence>
<name>A0A397GYS5_9GLOM</name>
<organism evidence="1 2">
    <name type="scientific">Diversispora epigaea</name>
    <dbReference type="NCBI Taxonomy" id="1348612"/>
    <lineage>
        <taxon>Eukaryota</taxon>
        <taxon>Fungi</taxon>
        <taxon>Fungi incertae sedis</taxon>
        <taxon>Mucoromycota</taxon>
        <taxon>Glomeromycotina</taxon>
        <taxon>Glomeromycetes</taxon>
        <taxon>Diversisporales</taxon>
        <taxon>Diversisporaceae</taxon>
        <taxon>Diversispora</taxon>
    </lineage>
</organism>
<protein>
    <submittedName>
        <fullName evidence="1">Uncharacterized protein</fullName>
    </submittedName>
</protein>
<proteinExistence type="predicted"/>
<keyword evidence="2" id="KW-1185">Reference proteome</keyword>
<reference evidence="1 2" key="1">
    <citation type="submission" date="2018-08" db="EMBL/GenBank/DDBJ databases">
        <title>Genome and evolution of the arbuscular mycorrhizal fungus Diversispora epigaea (formerly Glomus versiforme) and its bacterial endosymbionts.</title>
        <authorList>
            <person name="Sun X."/>
            <person name="Fei Z."/>
            <person name="Harrison M."/>
        </authorList>
    </citation>
    <scope>NUCLEOTIDE SEQUENCE [LARGE SCALE GENOMIC DNA]</scope>
    <source>
        <strain evidence="1 2">IT104</strain>
    </source>
</reference>
<gene>
    <name evidence="1" type="ORF">Glove_426g50</name>
</gene>
<comment type="caution">
    <text evidence="1">The sequence shown here is derived from an EMBL/GenBank/DDBJ whole genome shotgun (WGS) entry which is preliminary data.</text>
</comment>
<dbReference type="Proteomes" id="UP000266861">
    <property type="component" value="Unassembled WGS sequence"/>
</dbReference>
<sequence length="112" mass="12881">MSTSYLKSYYRKGSILLTSEQVETIRTLKGKVPKYRIIGDFHINENRVNDIWESRERQQQIIQSVISSEILPISAVLSEHSNQISTTIPTHTEGEILHISKKLKEIKSLNQS</sequence>
<evidence type="ECO:0000313" key="2">
    <source>
        <dbReference type="Proteomes" id="UP000266861"/>
    </source>
</evidence>
<dbReference type="AlphaFoldDB" id="A0A397GYS5"/>